<feature type="compositionally biased region" description="Polar residues" evidence="1">
    <location>
        <begin position="1"/>
        <end position="12"/>
    </location>
</feature>
<reference evidence="2 3" key="1">
    <citation type="submission" date="2014-09" db="EMBL/GenBank/DDBJ databases">
        <authorList>
            <person name="Ellenberger Sabrina"/>
        </authorList>
    </citation>
    <scope>NUCLEOTIDE SEQUENCE [LARGE SCALE GENOMIC DNA]</scope>
    <source>
        <strain evidence="2 3">CBS 412.66</strain>
    </source>
</reference>
<proteinExistence type="predicted"/>
<organism evidence="2 3">
    <name type="scientific">Parasitella parasitica</name>
    <dbReference type="NCBI Taxonomy" id="35722"/>
    <lineage>
        <taxon>Eukaryota</taxon>
        <taxon>Fungi</taxon>
        <taxon>Fungi incertae sedis</taxon>
        <taxon>Mucoromycota</taxon>
        <taxon>Mucoromycotina</taxon>
        <taxon>Mucoromycetes</taxon>
        <taxon>Mucorales</taxon>
        <taxon>Mucorineae</taxon>
        <taxon>Mucoraceae</taxon>
        <taxon>Parasitella</taxon>
    </lineage>
</organism>
<feature type="region of interest" description="Disordered" evidence="1">
    <location>
        <begin position="1"/>
        <end position="28"/>
    </location>
</feature>
<dbReference type="EMBL" id="LN719426">
    <property type="protein sequence ID" value="CEP07898.1"/>
    <property type="molecule type" value="Genomic_DNA"/>
</dbReference>
<dbReference type="OrthoDB" id="2241189at2759"/>
<evidence type="ECO:0000313" key="2">
    <source>
        <dbReference type="EMBL" id="CEP07898.1"/>
    </source>
</evidence>
<evidence type="ECO:0000313" key="3">
    <source>
        <dbReference type="Proteomes" id="UP000054107"/>
    </source>
</evidence>
<evidence type="ECO:0000256" key="1">
    <source>
        <dbReference type="SAM" id="MobiDB-lite"/>
    </source>
</evidence>
<accession>A0A0B7MXR2</accession>
<dbReference type="Proteomes" id="UP000054107">
    <property type="component" value="Unassembled WGS sequence"/>
</dbReference>
<keyword evidence="3" id="KW-1185">Reference proteome</keyword>
<sequence length="116" mass="13208">MSVTSSTNNAQPLETKFSGMSLKNNDYNDQPLRRSTYNIFDAYDNNIPQNSSNLMDSYSIHPLEKVSDGYFMDLAPTSLKQKTQEDLNTMMKDLSLTSNDNNSNATQLRRSMPYYA</sequence>
<protein>
    <submittedName>
        <fullName evidence="2">Uncharacterized protein</fullName>
    </submittedName>
</protein>
<gene>
    <name evidence="2" type="primary">PARPA_01207.1 scaffold 1359</name>
</gene>
<dbReference type="AlphaFoldDB" id="A0A0B7MXR2"/>
<name>A0A0B7MXR2_9FUNG</name>
<feature type="compositionally biased region" description="Low complexity" evidence="1">
    <location>
        <begin position="94"/>
        <end position="104"/>
    </location>
</feature>
<feature type="region of interest" description="Disordered" evidence="1">
    <location>
        <begin position="94"/>
        <end position="116"/>
    </location>
</feature>